<protein>
    <submittedName>
        <fullName evidence="1">Nucleotidyl transferase AbiEii/AbiGii toxin family protein</fullName>
    </submittedName>
</protein>
<dbReference type="EMBL" id="VWMK01000036">
    <property type="protein sequence ID" value="KAA3757130.1"/>
    <property type="molecule type" value="Genomic_DNA"/>
</dbReference>
<dbReference type="Proteomes" id="UP000422221">
    <property type="component" value="Unassembled WGS sequence"/>
</dbReference>
<evidence type="ECO:0000313" key="2">
    <source>
        <dbReference type="Proteomes" id="UP000422221"/>
    </source>
</evidence>
<gene>
    <name evidence="1" type="ORF">F3F73_22670</name>
</gene>
<comment type="caution">
    <text evidence="1">The sequence shown here is derived from an EMBL/GenBank/DDBJ whole genome shotgun (WGS) entry which is preliminary data.</text>
</comment>
<dbReference type="InterPro" id="IPR014942">
    <property type="entry name" value="AbiEii"/>
</dbReference>
<organism evidence="1 2">
    <name type="scientific">Bacteroides salyersiae</name>
    <dbReference type="NCBI Taxonomy" id="291644"/>
    <lineage>
        <taxon>Bacteria</taxon>
        <taxon>Pseudomonadati</taxon>
        <taxon>Bacteroidota</taxon>
        <taxon>Bacteroidia</taxon>
        <taxon>Bacteroidales</taxon>
        <taxon>Bacteroidaceae</taxon>
        <taxon>Bacteroides</taxon>
    </lineage>
</organism>
<proteinExistence type="predicted"/>
<sequence>MLHLSTLDTTTLELLRKLQSIPALCKTRLVGGTALALQIGHRKSIDLDFFGKIEVEKDELVIALEQIGALTVLKESPRIHIYLLNNVKIDIVDYQYSWVDDVVVKQGIRMASLKDIAAMKVTAIIGRGTKKDFVDIAFLLRYFSMNDILDFYSQKYPDGSIFMAMKSLAYFNDAEEDIMPYMLTDITWENIKQQILSNIF</sequence>
<dbReference type="AlphaFoldDB" id="A0A7J4XCH3"/>
<dbReference type="Pfam" id="PF08843">
    <property type="entry name" value="AbiEii"/>
    <property type="match status" value="1"/>
</dbReference>
<dbReference type="GO" id="GO:0016740">
    <property type="term" value="F:transferase activity"/>
    <property type="evidence" value="ECO:0007669"/>
    <property type="project" value="UniProtKB-KW"/>
</dbReference>
<dbReference type="RefSeq" id="WP_130059923.1">
    <property type="nucleotide sequence ID" value="NZ_JADNPJ010000042.1"/>
</dbReference>
<reference evidence="1 2" key="1">
    <citation type="journal article" date="2019" name="Nat. Med.">
        <title>A library of human gut bacterial isolates paired with longitudinal multiomics data enables mechanistic microbiome research.</title>
        <authorList>
            <person name="Poyet M."/>
            <person name="Groussin M."/>
            <person name="Gibbons S.M."/>
            <person name="Avila-Pacheco J."/>
            <person name="Jiang X."/>
            <person name="Kearney S.M."/>
            <person name="Perrotta A.R."/>
            <person name="Berdy B."/>
            <person name="Zhao S."/>
            <person name="Lieberman T.D."/>
            <person name="Swanson P.K."/>
            <person name="Smith M."/>
            <person name="Roesemann S."/>
            <person name="Alexander J.E."/>
            <person name="Rich S.A."/>
            <person name="Livny J."/>
            <person name="Vlamakis H."/>
            <person name="Clish C."/>
            <person name="Bullock K."/>
            <person name="Deik A."/>
            <person name="Scott J."/>
            <person name="Pierce K.A."/>
            <person name="Xavier R.J."/>
            <person name="Alm E.J."/>
        </authorList>
    </citation>
    <scope>NUCLEOTIDE SEQUENCE [LARGE SCALE GENOMIC DNA]</scope>
    <source>
        <strain evidence="1 2">BIOML-A10</strain>
    </source>
</reference>
<keyword evidence="1" id="KW-0808">Transferase</keyword>
<evidence type="ECO:0000313" key="1">
    <source>
        <dbReference type="EMBL" id="KAA3757130.1"/>
    </source>
</evidence>
<name>A0A7J4XCH3_9BACE</name>
<accession>A0A7J4XCH3</accession>